<keyword evidence="5 10" id="KW-1133">Transmembrane helix</keyword>
<keyword evidence="4 10" id="KW-0812">Transmembrane</keyword>
<evidence type="ECO:0000256" key="5">
    <source>
        <dbReference type="ARBA" id="ARBA00022989"/>
    </source>
</evidence>
<keyword evidence="9 10" id="KW-1208">Phospholipid metabolism</keyword>
<sequence>MVIYWIAAYMIGNILTAWWIGKWKGVDLRKERSGNLGARNAGAVIGKSAFVLTFLGDAAKGAVVVAIGRYAGFEEWVVAIGGLSVICGHLFPLWLKGRGGKGIATFIGVSLSLTPFFFLVMFLAFALFFPILKSATLTMLFSYAAFFSALAFTGGWMDCWPLGLAVILILIKHQADIQESFQNRFSKQ</sequence>
<comment type="catalytic activity">
    <reaction evidence="10">
        <text>an acyl phosphate + sn-glycerol 3-phosphate = a 1-acyl-sn-glycero-3-phosphate + phosphate</text>
        <dbReference type="Rhea" id="RHEA:34075"/>
        <dbReference type="ChEBI" id="CHEBI:43474"/>
        <dbReference type="ChEBI" id="CHEBI:57597"/>
        <dbReference type="ChEBI" id="CHEBI:57970"/>
        <dbReference type="ChEBI" id="CHEBI:59918"/>
        <dbReference type="EC" id="2.3.1.275"/>
    </reaction>
</comment>
<accession>A0A7H8Q774</accession>
<dbReference type="AlphaFoldDB" id="A0A7H8Q774"/>
<dbReference type="PANTHER" id="PTHR30309:SF0">
    <property type="entry name" value="GLYCEROL-3-PHOSPHATE ACYLTRANSFERASE-RELATED"/>
    <property type="match status" value="1"/>
</dbReference>
<dbReference type="Proteomes" id="UP000509222">
    <property type="component" value="Chromosome"/>
</dbReference>
<evidence type="ECO:0000256" key="7">
    <source>
        <dbReference type="ARBA" id="ARBA00023136"/>
    </source>
</evidence>
<dbReference type="UniPathway" id="UPA00085"/>
<keyword evidence="11" id="KW-0012">Acyltransferase</keyword>
<comment type="subunit">
    <text evidence="10">Probably interacts with PlsX.</text>
</comment>
<evidence type="ECO:0000256" key="8">
    <source>
        <dbReference type="ARBA" id="ARBA00023209"/>
    </source>
</evidence>
<gene>
    <name evidence="10" type="primary">plsY</name>
    <name evidence="11" type="ORF">HF394_03385</name>
</gene>
<dbReference type="GO" id="GO:0043772">
    <property type="term" value="F:acyl-phosphate glycerol-3-phosphate acyltransferase activity"/>
    <property type="evidence" value="ECO:0007669"/>
    <property type="project" value="UniProtKB-UniRule"/>
</dbReference>
<dbReference type="EC" id="2.3.1.275" evidence="10"/>
<keyword evidence="3 10" id="KW-0808">Transferase</keyword>
<evidence type="ECO:0000256" key="6">
    <source>
        <dbReference type="ARBA" id="ARBA00023098"/>
    </source>
</evidence>
<organism evidence="11 12">
    <name type="scientific">Planococcus glaciei</name>
    <dbReference type="NCBI Taxonomy" id="459472"/>
    <lineage>
        <taxon>Bacteria</taxon>
        <taxon>Bacillati</taxon>
        <taxon>Bacillota</taxon>
        <taxon>Bacilli</taxon>
        <taxon>Bacillales</taxon>
        <taxon>Caryophanaceae</taxon>
        <taxon>Planococcus</taxon>
    </lineage>
</organism>
<comment type="pathway">
    <text evidence="10">Lipid metabolism; phospholipid metabolism.</text>
</comment>
<keyword evidence="2 10" id="KW-0444">Lipid biosynthesis</keyword>
<keyword evidence="7 10" id="KW-0472">Membrane</keyword>
<dbReference type="InterPro" id="IPR003811">
    <property type="entry name" value="G3P_acylTferase_PlsY"/>
</dbReference>
<comment type="function">
    <text evidence="10">Catalyzes the transfer of an acyl group from acyl-phosphate (acyl-PO(4)) to glycerol-3-phosphate (G3P) to form lysophosphatidic acid (LPA). This enzyme utilizes acyl-phosphate as fatty acyl donor, but not acyl-CoA or acyl-ACP.</text>
</comment>
<feature type="transmembrane region" description="Helical" evidence="10">
    <location>
        <begin position="143"/>
        <end position="171"/>
    </location>
</feature>
<dbReference type="GO" id="GO:0008654">
    <property type="term" value="P:phospholipid biosynthetic process"/>
    <property type="evidence" value="ECO:0007669"/>
    <property type="project" value="UniProtKB-UniRule"/>
</dbReference>
<comment type="subcellular location">
    <subcellularLocation>
        <location evidence="10">Cell membrane</location>
        <topology evidence="10">Multi-pass membrane protein</topology>
    </subcellularLocation>
</comment>
<dbReference type="PANTHER" id="PTHR30309">
    <property type="entry name" value="INNER MEMBRANE PROTEIN YGIH"/>
    <property type="match status" value="1"/>
</dbReference>
<dbReference type="RefSeq" id="WP_036803029.1">
    <property type="nucleotide sequence ID" value="NZ_CP051177.1"/>
</dbReference>
<dbReference type="Pfam" id="PF02660">
    <property type="entry name" value="G3P_acyltransf"/>
    <property type="match status" value="1"/>
</dbReference>
<feature type="transmembrane region" description="Helical" evidence="10">
    <location>
        <begin position="76"/>
        <end position="95"/>
    </location>
</feature>
<dbReference type="SMART" id="SM01207">
    <property type="entry name" value="G3P_acyltransf"/>
    <property type="match status" value="1"/>
</dbReference>
<evidence type="ECO:0000313" key="12">
    <source>
        <dbReference type="Proteomes" id="UP000509222"/>
    </source>
</evidence>
<keyword evidence="6 10" id="KW-0443">Lipid metabolism</keyword>
<evidence type="ECO:0000256" key="2">
    <source>
        <dbReference type="ARBA" id="ARBA00022516"/>
    </source>
</evidence>
<evidence type="ECO:0000256" key="10">
    <source>
        <dbReference type="HAMAP-Rule" id="MF_01043"/>
    </source>
</evidence>
<comment type="similarity">
    <text evidence="10">Belongs to the PlsY family.</text>
</comment>
<evidence type="ECO:0000256" key="3">
    <source>
        <dbReference type="ARBA" id="ARBA00022679"/>
    </source>
</evidence>
<evidence type="ECO:0000256" key="1">
    <source>
        <dbReference type="ARBA" id="ARBA00022475"/>
    </source>
</evidence>
<reference evidence="12" key="2">
    <citation type="submission" date="2020-06" db="EMBL/GenBank/DDBJ databases">
        <title>Isolation of Planomicrobium glaciei.</title>
        <authorList>
            <person name="Malisova L."/>
            <person name="Safrankova R."/>
            <person name="Jakubu V."/>
            <person name="Spanelova P."/>
        </authorList>
    </citation>
    <scope>NUCLEOTIDE SEQUENCE [LARGE SCALE GENOMIC DNA]</scope>
    <source>
        <strain evidence="12">NRL-ATB46093</strain>
    </source>
</reference>
<name>A0A7H8Q774_9BACL</name>
<feature type="transmembrane region" description="Helical" evidence="10">
    <location>
        <begin position="6"/>
        <end position="23"/>
    </location>
</feature>
<evidence type="ECO:0000256" key="4">
    <source>
        <dbReference type="ARBA" id="ARBA00022692"/>
    </source>
</evidence>
<dbReference type="HAMAP" id="MF_01043">
    <property type="entry name" value="PlsY"/>
    <property type="match status" value="1"/>
</dbReference>
<keyword evidence="12" id="KW-1185">Reference proteome</keyword>
<keyword evidence="8 10" id="KW-0594">Phospholipid biosynthesis</keyword>
<proteinExistence type="inferred from homology"/>
<feature type="transmembrane region" description="Helical" evidence="10">
    <location>
        <begin position="107"/>
        <end position="131"/>
    </location>
</feature>
<dbReference type="GO" id="GO:0005886">
    <property type="term" value="C:plasma membrane"/>
    <property type="evidence" value="ECO:0007669"/>
    <property type="project" value="UniProtKB-SubCell"/>
</dbReference>
<protein>
    <recommendedName>
        <fullName evidence="10">Glycerol-3-phosphate acyltransferase</fullName>
    </recommendedName>
    <alternativeName>
        <fullName evidence="10">Acyl-PO4 G3P acyltransferase</fullName>
    </alternativeName>
    <alternativeName>
        <fullName evidence="10">Acyl-phosphate--glycerol-3-phosphate acyltransferase</fullName>
    </alternativeName>
    <alternativeName>
        <fullName evidence="10">G3P acyltransferase</fullName>
        <shortName evidence="10">GPAT</shortName>
        <ecNumber evidence="10">2.3.1.275</ecNumber>
    </alternativeName>
    <alternativeName>
        <fullName evidence="10">Lysophosphatidic acid synthase</fullName>
        <shortName evidence="10">LPA synthase</shortName>
    </alternativeName>
</protein>
<evidence type="ECO:0000256" key="9">
    <source>
        <dbReference type="ARBA" id="ARBA00023264"/>
    </source>
</evidence>
<reference evidence="11 12" key="1">
    <citation type="submission" date="2020-04" db="EMBL/GenBank/DDBJ databases">
        <authorList>
            <person name="Pajer P."/>
            <person name="Broz P."/>
        </authorList>
    </citation>
    <scope>NUCLEOTIDE SEQUENCE [LARGE SCALE GENOMIC DNA]</scope>
    <source>
        <strain evidence="12">NRL-ATB46093</strain>
    </source>
</reference>
<keyword evidence="1 10" id="KW-1003">Cell membrane</keyword>
<dbReference type="EMBL" id="CP051177">
    <property type="protein sequence ID" value="QKX49700.1"/>
    <property type="molecule type" value="Genomic_DNA"/>
</dbReference>
<evidence type="ECO:0000313" key="11">
    <source>
        <dbReference type="EMBL" id="QKX49700.1"/>
    </source>
</evidence>